<protein>
    <submittedName>
        <fullName evidence="1">Uncharacterized protein</fullName>
    </submittedName>
</protein>
<dbReference type="EMBL" id="ML995507">
    <property type="protein sequence ID" value="KAF2137057.1"/>
    <property type="molecule type" value="Genomic_DNA"/>
</dbReference>
<dbReference type="GeneID" id="54301950"/>
<dbReference type="AlphaFoldDB" id="A0A6A6B216"/>
<gene>
    <name evidence="1" type="ORF">K452DRAFT_321997</name>
</gene>
<name>A0A6A6B216_9PEZI</name>
<dbReference type="RefSeq" id="XP_033392775.1">
    <property type="nucleotide sequence ID" value="XM_033544454.1"/>
</dbReference>
<evidence type="ECO:0000313" key="1">
    <source>
        <dbReference type="EMBL" id="KAF2137057.1"/>
    </source>
</evidence>
<organism evidence="1 2">
    <name type="scientific">Aplosporella prunicola CBS 121167</name>
    <dbReference type="NCBI Taxonomy" id="1176127"/>
    <lineage>
        <taxon>Eukaryota</taxon>
        <taxon>Fungi</taxon>
        <taxon>Dikarya</taxon>
        <taxon>Ascomycota</taxon>
        <taxon>Pezizomycotina</taxon>
        <taxon>Dothideomycetes</taxon>
        <taxon>Dothideomycetes incertae sedis</taxon>
        <taxon>Botryosphaeriales</taxon>
        <taxon>Aplosporellaceae</taxon>
        <taxon>Aplosporella</taxon>
    </lineage>
</organism>
<sequence>MAEPPSADELEAYQMFRGGWFASDRDYSMQVTASWLVQKNFQPRDKDIEEAYMYGVARALRTFACEVPVAIDFLLQTFKKATEHFPTSGRDGTQEPMGKECARFLLSCEIDNWVEFDDYGALLSYNGYNGELDQAGNAPSQDISNPSFSVAEVNEKLNQPSMFMTITPEYLVDEIFDEDPEDPGPLEFESEVKFIGGSLFLRAYAGTFEKKLQQQGRLKKLERYKELFSQGLITGNDVHIPNTFAVKANTELVLRNLRNGPRDETSEELFKSTEWVSF</sequence>
<dbReference type="OrthoDB" id="5367563at2759"/>
<accession>A0A6A6B216</accession>
<proteinExistence type="predicted"/>
<evidence type="ECO:0000313" key="2">
    <source>
        <dbReference type="Proteomes" id="UP000799438"/>
    </source>
</evidence>
<dbReference type="Proteomes" id="UP000799438">
    <property type="component" value="Unassembled WGS sequence"/>
</dbReference>
<reference evidence="1" key="1">
    <citation type="journal article" date="2020" name="Stud. Mycol.">
        <title>101 Dothideomycetes genomes: a test case for predicting lifestyles and emergence of pathogens.</title>
        <authorList>
            <person name="Haridas S."/>
            <person name="Albert R."/>
            <person name="Binder M."/>
            <person name="Bloem J."/>
            <person name="Labutti K."/>
            <person name="Salamov A."/>
            <person name="Andreopoulos B."/>
            <person name="Baker S."/>
            <person name="Barry K."/>
            <person name="Bills G."/>
            <person name="Bluhm B."/>
            <person name="Cannon C."/>
            <person name="Castanera R."/>
            <person name="Culley D."/>
            <person name="Daum C."/>
            <person name="Ezra D."/>
            <person name="Gonzalez J."/>
            <person name="Henrissat B."/>
            <person name="Kuo A."/>
            <person name="Liang C."/>
            <person name="Lipzen A."/>
            <person name="Lutzoni F."/>
            <person name="Magnuson J."/>
            <person name="Mondo S."/>
            <person name="Nolan M."/>
            <person name="Ohm R."/>
            <person name="Pangilinan J."/>
            <person name="Park H.-J."/>
            <person name="Ramirez L."/>
            <person name="Alfaro M."/>
            <person name="Sun H."/>
            <person name="Tritt A."/>
            <person name="Yoshinaga Y."/>
            <person name="Zwiers L.-H."/>
            <person name="Turgeon B."/>
            <person name="Goodwin S."/>
            <person name="Spatafora J."/>
            <person name="Crous P."/>
            <person name="Grigoriev I."/>
        </authorList>
    </citation>
    <scope>NUCLEOTIDE SEQUENCE</scope>
    <source>
        <strain evidence="1">CBS 121167</strain>
    </source>
</reference>
<keyword evidence="2" id="KW-1185">Reference proteome</keyword>